<evidence type="ECO:0000313" key="5">
    <source>
        <dbReference type="EMBL" id="OLQ04547.1"/>
    </source>
</evidence>
<dbReference type="NCBIfam" id="TIGR00756">
    <property type="entry name" value="PPR"/>
    <property type="match status" value="1"/>
</dbReference>
<dbReference type="Pfam" id="PF13812">
    <property type="entry name" value="PPR_3"/>
    <property type="match status" value="1"/>
</dbReference>
<keyword evidence="4" id="KW-0812">Transmembrane</keyword>
<keyword evidence="1" id="KW-0677">Repeat</keyword>
<keyword evidence="4" id="KW-1133">Transmembrane helix</keyword>
<evidence type="ECO:0000256" key="4">
    <source>
        <dbReference type="SAM" id="Phobius"/>
    </source>
</evidence>
<organism evidence="5 6">
    <name type="scientific">Symbiodinium microadriaticum</name>
    <name type="common">Dinoflagellate</name>
    <name type="synonym">Zooxanthella microadriatica</name>
    <dbReference type="NCBI Taxonomy" id="2951"/>
    <lineage>
        <taxon>Eukaryota</taxon>
        <taxon>Sar</taxon>
        <taxon>Alveolata</taxon>
        <taxon>Dinophyceae</taxon>
        <taxon>Suessiales</taxon>
        <taxon>Symbiodiniaceae</taxon>
        <taxon>Symbiodinium</taxon>
    </lineage>
</organism>
<evidence type="ECO:0000256" key="1">
    <source>
        <dbReference type="ARBA" id="ARBA00022737"/>
    </source>
</evidence>
<sequence length="541" mass="59979">MRERGVAVDRMHCTAALSACTLPASWPFAVEILGMVQAAQIQADVILYSSAISVLSRARWQLAAELFWNLGAMRIPSDITAVTAALHAYSTGTRWETCAWLLSHTRNWDSVACTTAISSCEKARRWEVALGFFATAVAQGIRRDAAMYNATIACSSQGGLGWIGVLRLVHEMARESIQKSTTTCNSVLTALERLGCWEQALAFFREMPGFSLVPELISYNATMTSFEKESRWEEVLSLLVEAKSRRMGDGISYNCCIAACQKGASLFALLLLLMMMVMMMMMMTAILASSGMSRWETHASPNVRSSRHEKERRFPLDMTSKPIDKAASGQAPSPTLSRSDLAPVRSRSQTSPSDSSKGPAGSGLLLALLGAAAFASRRPGPATFAGHSRGHVAASNLLVAQPGDAVDIESIVGMGQVPRRPHVRICDRTLKEWSRGRRINSAAKQRFLIRREPSGRITVWRRQWGQRNLKSKKTPAHLKRLKQMVRIHRCQYKRVAKLLRIHFVPPKPCDFIMRKFCEKRLKDHLGMHDNVGVSMWTGTKG</sequence>
<dbReference type="InterPro" id="IPR002885">
    <property type="entry name" value="PPR_rpt"/>
</dbReference>
<dbReference type="Proteomes" id="UP000186817">
    <property type="component" value="Unassembled WGS sequence"/>
</dbReference>
<dbReference type="PROSITE" id="PS51375">
    <property type="entry name" value="PPR"/>
    <property type="match status" value="1"/>
</dbReference>
<dbReference type="InterPro" id="IPR011990">
    <property type="entry name" value="TPR-like_helical_dom_sf"/>
</dbReference>
<dbReference type="OrthoDB" id="420928at2759"/>
<dbReference type="EMBL" id="LSRX01000208">
    <property type="protein sequence ID" value="OLQ04547.1"/>
    <property type="molecule type" value="Genomic_DNA"/>
</dbReference>
<name>A0A1Q9EAW1_SYMMI</name>
<feature type="region of interest" description="Disordered" evidence="3">
    <location>
        <begin position="298"/>
        <end position="359"/>
    </location>
</feature>
<protein>
    <submittedName>
        <fullName evidence="5">Pentatricopeptide repeat-containing protein, chloroplastic</fullName>
    </submittedName>
</protein>
<proteinExistence type="predicted"/>
<feature type="compositionally biased region" description="Basic and acidic residues" evidence="3">
    <location>
        <begin position="306"/>
        <end position="315"/>
    </location>
</feature>
<reference evidence="5 6" key="1">
    <citation type="submission" date="2016-02" db="EMBL/GenBank/DDBJ databases">
        <title>Genome analysis of coral dinoflagellate symbionts highlights evolutionary adaptations to a symbiotic lifestyle.</title>
        <authorList>
            <person name="Aranda M."/>
            <person name="Li Y."/>
            <person name="Liew Y.J."/>
            <person name="Baumgarten S."/>
            <person name="Simakov O."/>
            <person name="Wilson M."/>
            <person name="Piel J."/>
            <person name="Ashoor H."/>
            <person name="Bougouffa S."/>
            <person name="Bajic V.B."/>
            <person name="Ryu T."/>
            <person name="Ravasi T."/>
            <person name="Bayer T."/>
            <person name="Micklem G."/>
            <person name="Kim H."/>
            <person name="Bhak J."/>
            <person name="Lajeunesse T.C."/>
            <person name="Voolstra C.R."/>
        </authorList>
    </citation>
    <scope>NUCLEOTIDE SEQUENCE [LARGE SCALE GENOMIC DNA]</scope>
    <source>
        <strain evidence="5 6">CCMP2467</strain>
    </source>
</reference>
<dbReference type="AlphaFoldDB" id="A0A1Q9EAW1"/>
<comment type="caution">
    <text evidence="5">The sequence shown here is derived from an EMBL/GenBank/DDBJ whole genome shotgun (WGS) entry which is preliminary data.</text>
</comment>
<dbReference type="PANTHER" id="PTHR47936">
    <property type="entry name" value="PPR_LONG DOMAIN-CONTAINING PROTEIN"/>
    <property type="match status" value="1"/>
</dbReference>
<feature type="compositionally biased region" description="Low complexity" evidence="3">
    <location>
        <begin position="346"/>
        <end position="359"/>
    </location>
</feature>
<feature type="repeat" description="PPR" evidence="2">
    <location>
        <begin position="180"/>
        <end position="214"/>
    </location>
</feature>
<accession>A0A1Q9EAW1</accession>
<evidence type="ECO:0000313" key="6">
    <source>
        <dbReference type="Proteomes" id="UP000186817"/>
    </source>
</evidence>
<evidence type="ECO:0000256" key="3">
    <source>
        <dbReference type="SAM" id="MobiDB-lite"/>
    </source>
</evidence>
<gene>
    <name evidence="5" type="ORF">AK812_SmicGene12361</name>
</gene>
<keyword evidence="6" id="KW-1185">Reference proteome</keyword>
<evidence type="ECO:0000256" key="2">
    <source>
        <dbReference type="PROSITE-ProRule" id="PRU00708"/>
    </source>
</evidence>
<feature type="transmembrane region" description="Helical" evidence="4">
    <location>
        <begin position="266"/>
        <end position="288"/>
    </location>
</feature>
<keyword evidence="4" id="KW-0472">Membrane</keyword>
<dbReference type="Gene3D" id="1.25.40.10">
    <property type="entry name" value="Tetratricopeptide repeat domain"/>
    <property type="match status" value="2"/>
</dbReference>
<dbReference type="PANTHER" id="PTHR47936:SF1">
    <property type="entry name" value="PENTATRICOPEPTIDE REPEAT-CONTAINING PROTEIN GUN1, CHLOROPLASTIC"/>
    <property type="match status" value="1"/>
</dbReference>